<accession>A0ABQ4CRM7</accession>
<name>A0ABQ4CRM7_9ACTN</name>
<comment type="caution">
    <text evidence="2">The sequence shown here is derived from an EMBL/GenBank/DDBJ whole genome shotgun (WGS) entry which is preliminary data.</text>
</comment>
<dbReference type="InterPro" id="IPR011009">
    <property type="entry name" value="Kinase-like_dom_sf"/>
</dbReference>
<feature type="compositionally biased region" description="Low complexity" evidence="1">
    <location>
        <begin position="291"/>
        <end position="308"/>
    </location>
</feature>
<dbReference type="RefSeq" id="WP_203714082.1">
    <property type="nucleotide sequence ID" value="NZ_BONE01000025.1"/>
</dbReference>
<evidence type="ECO:0000313" key="3">
    <source>
        <dbReference type="Proteomes" id="UP000604117"/>
    </source>
</evidence>
<evidence type="ECO:0000256" key="1">
    <source>
        <dbReference type="SAM" id="MobiDB-lite"/>
    </source>
</evidence>
<dbReference type="EMBL" id="BONE01000025">
    <property type="protein sequence ID" value="GIF73920.1"/>
    <property type="molecule type" value="Genomic_DNA"/>
</dbReference>
<sequence>MAADAITLTEVGVLGPQIGEGGQARVFRAPALVLPDAARELVLKAYRPGHQPPHGLRKLVAVRNGLLPADRDRLDGFAAWPLRVVEEGGQVLGVVLPLIHATFFVDRVLPGTGQRATTPREIQNLLIPPERALRIGMTVPDLAERFAVCRDFAAAVHFVHRQGLVLGDINACNALFRIGRRPTVMLVDCDSIRIRGNAAVVAQLNAPDWEPPERQLTQESDRFKFGLFVLRCLSTGDQMSTTRDPSRADAVLDQEGRALLRAALETAPGRRPTARDWGAYFHFHLTGQRIPPTATSTRPGPGGSPATSGGAGVPPRQSGGVATRGWVRDPATGQWTQP</sequence>
<proteinExistence type="predicted"/>
<organism evidence="2 3">
    <name type="scientific">Asanoa siamensis</name>
    <dbReference type="NCBI Taxonomy" id="926357"/>
    <lineage>
        <taxon>Bacteria</taxon>
        <taxon>Bacillati</taxon>
        <taxon>Actinomycetota</taxon>
        <taxon>Actinomycetes</taxon>
        <taxon>Micromonosporales</taxon>
        <taxon>Micromonosporaceae</taxon>
        <taxon>Asanoa</taxon>
    </lineage>
</organism>
<reference evidence="2 3" key="1">
    <citation type="submission" date="2021-01" db="EMBL/GenBank/DDBJ databases">
        <title>Whole genome shotgun sequence of Asanoa siamensis NBRC 107932.</title>
        <authorList>
            <person name="Komaki H."/>
            <person name="Tamura T."/>
        </authorList>
    </citation>
    <scope>NUCLEOTIDE SEQUENCE [LARGE SCALE GENOMIC DNA]</scope>
    <source>
        <strain evidence="2 3">NBRC 107932</strain>
    </source>
</reference>
<evidence type="ECO:0008006" key="4">
    <source>
        <dbReference type="Google" id="ProtNLM"/>
    </source>
</evidence>
<dbReference type="Gene3D" id="1.10.510.10">
    <property type="entry name" value="Transferase(Phosphotransferase) domain 1"/>
    <property type="match status" value="1"/>
</dbReference>
<dbReference type="SUPFAM" id="SSF56112">
    <property type="entry name" value="Protein kinase-like (PK-like)"/>
    <property type="match status" value="1"/>
</dbReference>
<gene>
    <name evidence="2" type="ORF">Asi02nite_34380</name>
</gene>
<feature type="region of interest" description="Disordered" evidence="1">
    <location>
        <begin position="288"/>
        <end position="338"/>
    </location>
</feature>
<dbReference type="Proteomes" id="UP000604117">
    <property type="component" value="Unassembled WGS sequence"/>
</dbReference>
<protein>
    <recommendedName>
        <fullName evidence="4">Protein kinase domain-containing protein</fullName>
    </recommendedName>
</protein>
<keyword evidence="3" id="KW-1185">Reference proteome</keyword>
<evidence type="ECO:0000313" key="2">
    <source>
        <dbReference type="EMBL" id="GIF73920.1"/>
    </source>
</evidence>